<dbReference type="SUPFAM" id="SSF51735">
    <property type="entry name" value="NAD(P)-binding Rossmann-fold domains"/>
    <property type="match status" value="1"/>
</dbReference>
<dbReference type="InterPro" id="IPR036291">
    <property type="entry name" value="NAD(P)-bd_dom_sf"/>
</dbReference>
<dbReference type="GO" id="GO:0005737">
    <property type="term" value="C:cytoplasm"/>
    <property type="evidence" value="ECO:0007669"/>
    <property type="project" value="TreeGrafter"/>
</dbReference>
<dbReference type="Pfam" id="PF01370">
    <property type="entry name" value="Epimerase"/>
    <property type="match status" value="1"/>
</dbReference>
<dbReference type="Gene3D" id="3.40.50.720">
    <property type="entry name" value="NAD(P)-binding Rossmann-like Domain"/>
    <property type="match status" value="1"/>
</dbReference>
<dbReference type="RefSeq" id="XP_033397970.1">
    <property type="nucleotide sequence ID" value="XM_033540480.1"/>
</dbReference>
<organism evidence="2 3">
    <name type="scientific">Aplosporella prunicola CBS 121167</name>
    <dbReference type="NCBI Taxonomy" id="1176127"/>
    <lineage>
        <taxon>Eukaryota</taxon>
        <taxon>Fungi</taxon>
        <taxon>Dikarya</taxon>
        <taxon>Ascomycota</taxon>
        <taxon>Pezizomycotina</taxon>
        <taxon>Dothideomycetes</taxon>
        <taxon>Dothideomycetes incertae sedis</taxon>
        <taxon>Botryosphaeriales</taxon>
        <taxon>Aplosporellaceae</taxon>
        <taxon>Aplosporella</taxon>
    </lineage>
</organism>
<dbReference type="EMBL" id="ML995485">
    <property type="protein sequence ID" value="KAF2142258.1"/>
    <property type="molecule type" value="Genomic_DNA"/>
</dbReference>
<dbReference type="OrthoDB" id="10262413at2759"/>
<evidence type="ECO:0000259" key="1">
    <source>
        <dbReference type="Pfam" id="PF01370"/>
    </source>
</evidence>
<sequence length="310" mass="33056">MSKQRIFMTGASGYIGSVVTELAIARGYEVYALSRSKTSDAKLTKLGAIPVRGDLHAFDALRQQSTEADIVLHLADSFTDNFHRDYTEVVRIDADAVAAMGAGLEGSNKPFVATSGSLVVAPAGVETDESSPISDKPLNGRIACERNAMSLSKKGVRVSVIRLAPFVYGRGGSGIKLFMTMLANAGEVGYVGNGDIQTSAVHVDDAAALYLLAAEKARTGEIFNGVSGQVKFRDLAEAEGEVLNLPVHSVAYEDALSRWGQFFARFLSTENWSSGEKAKRVLGWEPKEAGIIDDLKTGSYVAIAESLKVA</sequence>
<dbReference type="PANTHER" id="PTHR48079">
    <property type="entry name" value="PROTEIN YEEZ"/>
    <property type="match status" value="1"/>
</dbReference>
<accession>A0A6A6BFC4</accession>
<feature type="domain" description="NAD-dependent epimerase/dehydratase" evidence="1">
    <location>
        <begin position="6"/>
        <end position="224"/>
    </location>
</feature>
<protein>
    <recommendedName>
        <fullName evidence="1">NAD-dependent epimerase/dehydratase domain-containing protein</fullName>
    </recommendedName>
</protein>
<dbReference type="PANTHER" id="PTHR48079:SF5">
    <property type="entry name" value="DEPENDENT EPIMERASE_DEHYDRATASE, PUTATIVE (AFU_ORTHOLOGUE AFUA_7G00180)-RELATED"/>
    <property type="match status" value="1"/>
</dbReference>
<dbReference type="AlphaFoldDB" id="A0A6A6BFC4"/>
<evidence type="ECO:0000313" key="3">
    <source>
        <dbReference type="Proteomes" id="UP000799438"/>
    </source>
</evidence>
<dbReference type="GeneID" id="54297976"/>
<dbReference type="InterPro" id="IPR051783">
    <property type="entry name" value="NAD(P)-dependent_oxidoreduct"/>
</dbReference>
<name>A0A6A6BFC4_9PEZI</name>
<reference evidence="2" key="1">
    <citation type="journal article" date="2020" name="Stud. Mycol.">
        <title>101 Dothideomycetes genomes: a test case for predicting lifestyles and emergence of pathogens.</title>
        <authorList>
            <person name="Haridas S."/>
            <person name="Albert R."/>
            <person name="Binder M."/>
            <person name="Bloem J."/>
            <person name="Labutti K."/>
            <person name="Salamov A."/>
            <person name="Andreopoulos B."/>
            <person name="Baker S."/>
            <person name="Barry K."/>
            <person name="Bills G."/>
            <person name="Bluhm B."/>
            <person name="Cannon C."/>
            <person name="Castanera R."/>
            <person name="Culley D."/>
            <person name="Daum C."/>
            <person name="Ezra D."/>
            <person name="Gonzalez J."/>
            <person name="Henrissat B."/>
            <person name="Kuo A."/>
            <person name="Liang C."/>
            <person name="Lipzen A."/>
            <person name="Lutzoni F."/>
            <person name="Magnuson J."/>
            <person name="Mondo S."/>
            <person name="Nolan M."/>
            <person name="Ohm R."/>
            <person name="Pangilinan J."/>
            <person name="Park H.-J."/>
            <person name="Ramirez L."/>
            <person name="Alfaro M."/>
            <person name="Sun H."/>
            <person name="Tritt A."/>
            <person name="Yoshinaga Y."/>
            <person name="Zwiers L.-H."/>
            <person name="Turgeon B."/>
            <person name="Goodwin S."/>
            <person name="Spatafora J."/>
            <person name="Crous P."/>
            <person name="Grigoriev I."/>
        </authorList>
    </citation>
    <scope>NUCLEOTIDE SEQUENCE</scope>
    <source>
        <strain evidence="2">CBS 121167</strain>
    </source>
</reference>
<evidence type="ECO:0000313" key="2">
    <source>
        <dbReference type="EMBL" id="KAF2142258.1"/>
    </source>
</evidence>
<proteinExistence type="predicted"/>
<dbReference type="GO" id="GO:0004029">
    <property type="term" value="F:aldehyde dehydrogenase (NAD+) activity"/>
    <property type="evidence" value="ECO:0007669"/>
    <property type="project" value="TreeGrafter"/>
</dbReference>
<dbReference type="InterPro" id="IPR001509">
    <property type="entry name" value="Epimerase_deHydtase"/>
</dbReference>
<gene>
    <name evidence="2" type="ORF">K452DRAFT_287479</name>
</gene>
<dbReference type="Proteomes" id="UP000799438">
    <property type="component" value="Unassembled WGS sequence"/>
</dbReference>
<keyword evidence="3" id="KW-1185">Reference proteome</keyword>